<dbReference type="Proteomes" id="UP000757540">
    <property type="component" value="Unassembled WGS sequence"/>
</dbReference>
<protein>
    <submittedName>
        <fullName evidence="2">Uncharacterized protein</fullName>
    </submittedName>
</protein>
<feature type="region of interest" description="Disordered" evidence="1">
    <location>
        <begin position="1"/>
        <end position="36"/>
    </location>
</feature>
<accession>A0ABX2A8M8</accession>
<name>A0ABX2A8M8_9MICO</name>
<comment type="caution">
    <text evidence="2">The sequence shown here is derived from an EMBL/GenBank/DDBJ whole genome shotgun (WGS) entry which is preliminary data.</text>
</comment>
<dbReference type="RefSeq" id="WP_171784391.1">
    <property type="nucleotide sequence ID" value="NZ_BAAAML010000012.1"/>
</dbReference>
<gene>
    <name evidence="2" type="ORF">HDG69_002762</name>
</gene>
<evidence type="ECO:0000313" key="3">
    <source>
        <dbReference type="Proteomes" id="UP000757540"/>
    </source>
</evidence>
<dbReference type="EMBL" id="JABEZU010000003">
    <property type="protein sequence ID" value="NOV98177.1"/>
    <property type="molecule type" value="Genomic_DNA"/>
</dbReference>
<sequence>MTTLSRVTADSDLPPLVVPDPATEGVSPDQVAAEPTPEWDAVVAQLGDPTAVTA</sequence>
<evidence type="ECO:0000313" key="2">
    <source>
        <dbReference type="EMBL" id="NOV98177.1"/>
    </source>
</evidence>
<feature type="compositionally biased region" description="Low complexity" evidence="1">
    <location>
        <begin position="12"/>
        <end position="21"/>
    </location>
</feature>
<reference evidence="2 3" key="1">
    <citation type="submission" date="2020-05" db="EMBL/GenBank/DDBJ databases">
        <title>Genomic Encyclopedia of Type Strains, Phase III (KMG-III): the genomes of soil and plant-associated and newly described type strains.</title>
        <authorList>
            <person name="Whitman W."/>
        </authorList>
    </citation>
    <scope>NUCLEOTIDE SEQUENCE [LARGE SCALE GENOMIC DNA]</scope>
    <source>
        <strain evidence="2 3">KCTC 19046</strain>
    </source>
</reference>
<organism evidence="2 3">
    <name type="scientific">Isoptericola halotolerans</name>
    <dbReference type="NCBI Taxonomy" id="300560"/>
    <lineage>
        <taxon>Bacteria</taxon>
        <taxon>Bacillati</taxon>
        <taxon>Actinomycetota</taxon>
        <taxon>Actinomycetes</taxon>
        <taxon>Micrococcales</taxon>
        <taxon>Promicromonosporaceae</taxon>
        <taxon>Isoptericola</taxon>
    </lineage>
</organism>
<keyword evidence="3" id="KW-1185">Reference proteome</keyword>
<proteinExistence type="predicted"/>
<evidence type="ECO:0000256" key="1">
    <source>
        <dbReference type="SAM" id="MobiDB-lite"/>
    </source>
</evidence>